<protein>
    <submittedName>
        <fullName evidence="2">Uncharacterized protein</fullName>
    </submittedName>
</protein>
<feature type="region of interest" description="Disordered" evidence="1">
    <location>
        <begin position="289"/>
        <end position="394"/>
    </location>
</feature>
<accession>A0A2H4UU88</accession>
<keyword evidence="3" id="KW-1185">Reference proteome</keyword>
<evidence type="ECO:0000313" key="2">
    <source>
        <dbReference type="EMBL" id="ATZ80434.1"/>
    </source>
</evidence>
<feature type="compositionally biased region" description="Basic residues" evidence="1">
    <location>
        <begin position="382"/>
        <end position="394"/>
    </location>
</feature>
<name>A0A2H4UU88_9VIRU</name>
<reference evidence="2" key="1">
    <citation type="journal article" date="2017" name="Elife">
        <title>The kinetoplastid-infecting Bodo saltans virus (BsV), a window into the most abundant giant viruses in the sea.</title>
        <authorList>
            <person name="Deeg C.M."/>
            <person name="Chow C.-E.T."/>
            <person name="Suttle C.A."/>
        </authorList>
    </citation>
    <scope>NUCLEOTIDE SEQUENCE</scope>
    <source>
        <strain evidence="2">NG1</strain>
    </source>
</reference>
<feature type="compositionally biased region" description="Basic and acidic residues" evidence="1">
    <location>
        <begin position="294"/>
        <end position="315"/>
    </location>
</feature>
<organism evidence="2">
    <name type="scientific">Bodo saltans virus</name>
    <dbReference type="NCBI Taxonomy" id="2024608"/>
    <lineage>
        <taxon>Viruses</taxon>
        <taxon>Varidnaviria</taxon>
        <taxon>Bamfordvirae</taxon>
        <taxon>Nucleocytoviricota</taxon>
        <taxon>Megaviricetes</taxon>
        <taxon>Imitervirales</taxon>
        <taxon>Mimiviridae</taxon>
        <taxon>Klosneuvirinae</taxon>
        <taxon>Theiavirus</taxon>
        <taxon>Theiavirus salishense</taxon>
    </lineage>
</organism>
<dbReference type="EMBL" id="MF782455">
    <property type="protein sequence ID" value="ATZ80434.1"/>
    <property type="molecule type" value="Genomic_DNA"/>
</dbReference>
<evidence type="ECO:0000256" key="1">
    <source>
        <dbReference type="SAM" id="MobiDB-lite"/>
    </source>
</evidence>
<dbReference type="Proteomes" id="UP000240325">
    <property type="component" value="Segment"/>
</dbReference>
<evidence type="ECO:0000313" key="3">
    <source>
        <dbReference type="Proteomes" id="UP000240325"/>
    </source>
</evidence>
<gene>
    <name evidence="2" type="ORF">BMW23_0380</name>
</gene>
<proteinExistence type="predicted"/>
<sequence length="394" mass="45025">MSRKHTIENMSSKSRSAYKVSTKNFDIKRVQFDRHLVEKKQNKTDQKESKQYTFFPRYMYPELQNSDDDSKKVNSGESLAFQTEIPIEFKRGGIPKFDPEYHENECKTCFFWVPTDEEFGGTGGAEFGDAVSKLDNKYGTEIKENPDEYLFVKNGKDENPIEDLKYIQIVRESPKPAKVAKKDFRPWRRCKVNIPYKEDPKTHEPIINVKVAFPNEETGKMDSIIATSLKQLSEFFRFGCKARLIIDVKTFWVLKASGNCGFKLTCENILITEMSKSFAPKEHTFDDFFGGNEEDTKKADSDDDKPAKKSSKKVDSDDDDNDNKSTKKSSKKVESDDDDDDEKPAKKSSKKVESDDDDDDEKPAKKSSKKVESDDDDDKPAKKPAGKASKSKSK</sequence>